<keyword evidence="4" id="KW-1185">Reference proteome</keyword>
<feature type="compositionally biased region" description="Acidic residues" evidence="1">
    <location>
        <begin position="119"/>
        <end position="131"/>
    </location>
</feature>
<evidence type="ECO:0000313" key="4">
    <source>
        <dbReference type="Proteomes" id="UP001219525"/>
    </source>
</evidence>
<dbReference type="EMBL" id="JARJCW010000153">
    <property type="protein sequence ID" value="KAJ7190264.1"/>
    <property type="molecule type" value="Genomic_DNA"/>
</dbReference>
<feature type="region of interest" description="Disordered" evidence="1">
    <location>
        <begin position="44"/>
        <end position="98"/>
    </location>
</feature>
<proteinExistence type="predicted"/>
<name>A0AAD6Y3S0_9AGAR</name>
<feature type="region of interest" description="Disordered" evidence="1">
    <location>
        <begin position="260"/>
        <end position="281"/>
    </location>
</feature>
<feature type="region of interest" description="Disordered" evidence="1">
    <location>
        <begin position="112"/>
        <end position="155"/>
    </location>
</feature>
<feature type="compositionally biased region" description="Acidic residues" evidence="1">
    <location>
        <begin position="140"/>
        <end position="155"/>
    </location>
</feature>
<comment type="caution">
    <text evidence="3">The sequence shown here is derived from an EMBL/GenBank/DDBJ whole genome shotgun (WGS) entry which is preliminary data.</text>
</comment>
<feature type="domain" description="DUF6532" evidence="2">
    <location>
        <begin position="450"/>
        <end position="622"/>
    </location>
</feature>
<accession>A0AAD6Y3S0</accession>
<feature type="region of interest" description="Disordered" evidence="1">
    <location>
        <begin position="176"/>
        <end position="244"/>
    </location>
</feature>
<evidence type="ECO:0000259" key="2">
    <source>
        <dbReference type="Pfam" id="PF20149"/>
    </source>
</evidence>
<protein>
    <recommendedName>
        <fullName evidence="2">DUF6532 domain-containing protein</fullName>
    </recommendedName>
</protein>
<dbReference type="InterPro" id="IPR045341">
    <property type="entry name" value="DUF6532"/>
</dbReference>
<evidence type="ECO:0000313" key="3">
    <source>
        <dbReference type="EMBL" id="KAJ7190264.1"/>
    </source>
</evidence>
<dbReference type="AlphaFoldDB" id="A0AAD6Y3S0"/>
<organism evidence="3 4">
    <name type="scientific">Mycena pura</name>
    <dbReference type="NCBI Taxonomy" id="153505"/>
    <lineage>
        <taxon>Eukaryota</taxon>
        <taxon>Fungi</taxon>
        <taxon>Dikarya</taxon>
        <taxon>Basidiomycota</taxon>
        <taxon>Agaricomycotina</taxon>
        <taxon>Agaricomycetes</taxon>
        <taxon>Agaricomycetidae</taxon>
        <taxon>Agaricales</taxon>
        <taxon>Marasmiineae</taxon>
        <taxon>Mycenaceae</taxon>
        <taxon>Mycena</taxon>
    </lineage>
</organism>
<gene>
    <name evidence="3" type="ORF">GGX14DRAFT_579977</name>
</gene>
<dbReference type="Pfam" id="PF20149">
    <property type="entry name" value="DUF6532"/>
    <property type="match status" value="1"/>
</dbReference>
<dbReference type="Proteomes" id="UP001219525">
    <property type="component" value="Unassembled WGS sequence"/>
</dbReference>
<feature type="compositionally biased region" description="Pro residues" evidence="1">
    <location>
        <begin position="344"/>
        <end position="356"/>
    </location>
</feature>
<evidence type="ECO:0000256" key="1">
    <source>
        <dbReference type="SAM" id="MobiDB-lite"/>
    </source>
</evidence>
<sequence length="667" mass="72289">MSMKVKPPTPPQTHLIAPLVWMRGTSSGAAAAIEPFAGQLEARVKKWSRPSDEAPRKKKKSVSGSVEDDAGMSDAPIVQKPPHRTHGRSSSTLLESDDELLVAKKVGKTIQKLDRRVVDDEDDVESSDSDNDEYKRVENNEQEELDTGDVDLEGLGENELKEVLDSERPEWTATNAVADTQVEDAELSVDVSSQPARRKNALRVVESEDSDSDPGLQAGMASLKAAQKARPVPRRTQVEAGLSAPPLDLTKVVSNRVGTANANARLKGKTRAKPATVSRTQAVRAATELQLATWNNNIPGPAPLRPARTASHPPTSSSPAPLQPPRTASHPATSSPAPLQPSRTTPPPYRPVPPRDVTPSPNANGEGTFIFTASDEAVVSPYKVQRNARQGVNIKAQVDPVEDALHVALDYLSAKLLGTTFYPVNDTLMAGARRCMIKAIRSFDDPKLTAMLSDKAAMDACSRGLVQRVPNIRSPAKSITDGLMHPDYHVTEATPDRAKAQKTGMTYIYALTPETVDRLTGNTIPGHPNTKRPYSHDSIAHAAAFLFRKGNGRTLLGQRLASMFPVNENGNREATPALVALAATAIYSSLDDYSTTPYKRTGFEGGRIEHAYRIHMKLLKEFEAKQPIRYHETLEKILRVASGEQVAGTSAPSSLETDAFAMVDFTD</sequence>
<feature type="region of interest" description="Disordered" evidence="1">
    <location>
        <begin position="294"/>
        <end position="368"/>
    </location>
</feature>
<reference evidence="3" key="1">
    <citation type="submission" date="2023-03" db="EMBL/GenBank/DDBJ databases">
        <title>Massive genome expansion in bonnet fungi (Mycena s.s.) driven by repeated elements and novel gene families across ecological guilds.</title>
        <authorList>
            <consortium name="Lawrence Berkeley National Laboratory"/>
            <person name="Harder C.B."/>
            <person name="Miyauchi S."/>
            <person name="Viragh M."/>
            <person name="Kuo A."/>
            <person name="Thoen E."/>
            <person name="Andreopoulos B."/>
            <person name="Lu D."/>
            <person name="Skrede I."/>
            <person name="Drula E."/>
            <person name="Henrissat B."/>
            <person name="Morin E."/>
            <person name="Kohler A."/>
            <person name="Barry K."/>
            <person name="LaButti K."/>
            <person name="Morin E."/>
            <person name="Salamov A."/>
            <person name="Lipzen A."/>
            <person name="Mereny Z."/>
            <person name="Hegedus B."/>
            <person name="Baldrian P."/>
            <person name="Stursova M."/>
            <person name="Weitz H."/>
            <person name="Taylor A."/>
            <person name="Grigoriev I.V."/>
            <person name="Nagy L.G."/>
            <person name="Martin F."/>
            <person name="Kauserud H."/>
        </authorList>
    </citation>
    <scope>NUCLEOTIDE SEQUENCE</scope>
    <source>
        <strain evidence="3">9144</strain>
    </source>
</reference>
<feature type="compositionally biased region" description="Low complexity" evidence="1">
    <location>
        <begin position="306"/>
        <end position="320"/>
    </location>
</feature>